<reference evidence="2" key="1">
    <citation type="submission" date="2016-12" db="EMBL/GenBank/DDBJ databases">
        <authorList>
            <person name="Varghese N."/>
            <person name="Submissions S."/>
        </authorList>
    </citation>
    <scope>NUCLEOTIDE SEQUENCE [LARGE SCALE GENOMIC DNA]</scope>
    <source>
        <strain evidence="2">DSM 13020</strain>
    </source>
</reference>
<dbReference type="Proteomes" id="UP000184207">
    <property type="component" value="Unassembled WGS sequence"/>
</dbReference>
<sequence>MNERNTLKWYIGTSGFSFSDWIGTVYPESIKSSEMFTYYCQHYGFNAVEINYTFYQMPSYKSIVSLLRRAPTGFKFALKIHGSITHEGNLENIANFLKNTHIVFDEGKLAGYLAQFPYTFKYSDENITFLKRIAECFKDSKVFIEFRHLSWSYKEDVVEFIKEYSPNVSIVIVDLPKISGLYPFNTYYNSEDEEIYVRLHGRKKSWFTADEKTRYDYYYTEDELDEISKSILLPNVKKALVFFNNCYRGQALRNARSFREQVGGEKIGIF</sequence>
<evidence type="ECO:0000313" key="1">
    <source>
        <dbReference type="EMBL" id="SHN65972.1"/>
    </source>
</evidence>
<dbReference type="RefSeq" id="WP_245789635.1">
    <property type="nucleotide sequence ID" value="NZ_FRDJ01000009.1"/>
</dbReference>
<dbReference type="STRING" id="1121883.SAMN02745226_01569"/>
<keyword evidence="2" id="KW-1185">Reference proteome</keyword>
<organism evidence="1 2">
    <name type="scientific">Fervidobacterium gondwanense DSM 13020</name>
    <dbReference type="NCBI Taxonomy" id="1121883"/>
    <lineage>
        <taxon>Bacteria</taxon>
        <taxon>Thermotogati</taxon>
        <taxon>Thermotogota</taxon>
        <taxon>Thermotogae</taxon>
        <taxon>Thermotogales</taxon>
        <taxon>Fervidobacteriaceae</taxon>
        <taxon>Fervidobacterium</taxon>
    </lineage>
</organism>
<dbReference type="AlphaFoldDB" id="A0A1M7T5T5"/>
<dbReference type="Pfam" id="PF01904">
    <property type="entry name" value="DUF72"/>
    <property type="match status" value="1"/>
</dbReference>
<dbReference type="Gene3D" id="3.20.20.410">
    <property type="entry name" value="Protein of unknown function UPF0759"/>
    <property type="match status" value="1"/>
</dbReference>
<name>A0A1M7T5T5_FERGO</name>
<proteinExistence type="predicted"/>
<evidence type="ECO:0000313" key="2">
    <source>
        <dbReference type="Proteomes" id="UP000184207"/>
    </source>
</evidence>
<protein>
    <submittedName>
        <fullName evidence="1">Uncharacterized conserved protein YecE, DUF72 family</fullName>
    </submittedName>
</protein>
<dbReference type="InterPro" id="IPR036520">
    <property type="entry name" value="UPF0759_sf"/>
</dbReference>
<gene>
    <name evidence="1" type="ORF">SAMN02745226_01569</name>
</gene>
<dbReference type="PANTHER" id="PTHR30348">
    <property type="entry name" value="UNCHARACTERIZED PROTEIN YECE"/>
    <property type="match status" value="1"/>
</dbReference>
<dbReference type="InterPro" id="IPR002763">
    <property type="entry name" value="DUF72"/>
</dbReference>
<dbReference type="PANTHER" id="PTHR30348:SF13">
    <property type="entry name" value="UPF0759 PROTEIN YUNF"/>
    <property type="match status" value="1"/>
</dbReference>
<dbReference type="EMBL" id="FRDJ01000009">
    <property type="protein sequence ID" value="SHN65972.1"/>
    <property type="molecule type" value="Genomic_DNA"/>
</dbReference>
<accession>A0A1M7T5T5</accession>
<dbReference type="SUPFAM" id="SSF117396">
    <property type="entry name" value="TM1631-like"/>
    <property type="match status" value="1"/>
</dbReference>